<dbReference type="EMBL" id="JXJU01000002">
    <property type="protein sequence ID" value="PCS00887.1"/>
    <property type="molecule type" value="Genomic_DNA"/>
</dbReference>
<keyword evidence="3" id="KW-0285">Flavoprotein</keyword>
<dbReference type="Gene3D" id="3.30.390.30">
    <property type="match status" value="1"/>
</dbReference>
<dbReference type="InterPro" id="IPR016156">
    <property type="entry name" value="FAD/NAD-linked_Rdtase_dimer_sf"/>
</dbReference>
<dbReference type="Proteomes" id="UP000218181">
    <property type="component" value="Unassembled WGS sequence"/>
</dbReference>
<comment type="caution">
    <text evidence="8">The sequence shown here is derived from an EMBL/GenBank/DDBJ whole genome shotgun (WGS) entry which is preliminary data.</text>
</comment>
<dbReference type="Gene3D" id="3.50.50.60">
    <property type="entry name" value="FAD/NAD(P)-binding domain"/>
    <property type="match status" value="2"/>
</dbReference>
<evidence type="ECO:0000259" key="7">
    <source>
        <dbReference type="Pfam" id="PF07992"/>
    </source>
</evidence>
<sequence>MLIIGSGYIGLEFASMMKKYGSSVTVLDHSDQFLAREDEDFSARIKKDLEKDGIVFRLGVNVNQINDEGNQTRIHFINEKGRDETIIADKILVATGRKANTDELGLENTTVQLGQRGEIVVNEKLETGVKGVWAVGDVHGGQQFTYASLDDFRIIQDQLFGEQKRSLNNRGPLPYSVFITPALSSVGLNEKRAEHLGIQYRLFTLDATSIPKSAILSQPKGFLKALVAKESDEILGATIYGEESYEVINIISLAMKAHLPYTLLRDQIYTHPTMTEALNDLFATVNEKII</sequence>
<evidence type="ECO:0008006" key="10">
    <source>
        <dbReference type="Google" id="ProtNLM"/>
    </source>
</evidence>
<dbReference type="InterPro" id="IPR036188">
    <property type="entry name" value="FAD/NAD-bd_sf"/>
</dbReference>
<dbReference type="AlphaFoldDB" id="A0A2A5RNG2"/>
<gene>
    <name evidence="8" type="ORF">RT41_GL000677</name>
</gene>
<dbReference type="PRINTS" id="PR00411">
    <property type="entry name" value="PNDRDTASEI"/>
</dbReference>
<evidence type="ECO:0000256" key="2">
    <source>
        <dbReference type="ARBA" id="ARBA00007532"/>
    </source>
</evidence>
<feature type="domain" description="FAD/NAD(P)-binding" evidence="7">
    <location>
        <begin position="2"/>
        <end position="144"/>
    </location>
</feature>
<keyword evidence="4" id="KW-0274">FAD</keyword>
<dbReference type="FunFam" id="3.30.390.30:FF:000001">
    <property type="entry name" value="Dihydrolipoyl dehydrogenase"/>
    <property type="match status" value="1"/>
</dbReference>
<dbReference type="GO" id="GO:0003955">
    <property type="term" value="F:NAD(P)H dehydrogenase (quinone) activity"/>
    <property type="evidence" value="ECO:0007669"/>
    <property type="project" value="TreeGrafter"/>
</dbReference>
<reference evidence="8 9" key="1">
    <citation type="submission" date="2014-12" db="EMBL/GenBank/DDBJ databases">
        <title>Draft genome sequences of 10 type strains of Lactococcus.</title>
        <authorList>
            <person name="Sun Z."/>
            <person name="Zhong Z."/>
            <person name="Liu W."/>
            <person name="Zhang W."/>
            <person name="Zhang H."/>
        </authorList>
    </citation>
    <scope>NUCLEOTIDE SEQUENCE [LARGE SCALE GENOMIC DNA]</scope>
    <source>
        <strain evidence="8 9">JCM 16395</strain>
    </source>
</reference>
<dbReference type="InterPro" id="IPR023753">
    <property type="entry name" value="FAD/NAD-binding_dom"/>
</dbReference>
<dbReference type="PANTHER" id="PTHR43014:SF4">
    <property type="entry name" value="PYRIDINE NUCLEOTIDE-DISULFIDE OXIDOREDUCTASE RCLA-RELATED"/>
    <property type="match status" value="1"/>
</dbReference>
<feature type="domain" description="Pyridine nucleotide-disulphide oxidoreductase dimerisation" evidence="6">
    <location>
        <begin position="174"/>
        <end position="280"/>
    </location>
</feature>
<dbReference type="STRING" id="1291764.GCA_001311235_01274"/>
<protein>
    <recommendedName>
        <fullName evidence="10">Pyridine nucleotide-disulfide oxidoreductase</fullName>
    </recommendedName>
</protein>
<evidence type="ECO:0000259" key="6">
    <source>
        <dbReference type="Pfam" id="PF02852"/>
    </source>
</evidence>
<keyword evidence="5" id="KW-0560">Oxidoreductase</keyword>
<evidence type="ECO:0000256" key="4">
    <source>
        <dbReference type="ARBA" id="ARBA00022827"/>
    </source>
</evidence>
<dbReference type="InterPro" id="IPR004099">
    <property type="entry name" value="Pyr_nucl-diS_OxRdtase_dimer"/>
</dbReference>
<evidence type="ECO:0000256" key="1">
    <source>
        <dbReference type="ARBA" id="ARBA00001974"/>
    </source>
</evidence>
<dbReference type="GO" id="GO:0050660">
    <property type="term" value="F:flavin adenine dinucleotide binding"/>
    <property type="evidence" value="ECO:0007669"/>
    <property type="project" value="TreeGrafter"/>
</dbReference>
<evidence type="ECO:0000313" key="9">
    <source>
        <dbReference type="Proteomes" id="UP000218181"/>
    </source>
</evidence>
<dbReference type="PANTHER" id="PTHR43014">
    <property type="entry name" value="MERCURIC REDUCTASE"/>
    <property type="match status" value="1"/>
</dbReference>
<proteinExistence type="inferred from homology"/>
<name>A0A2A5RNG2_9LACT</name>
<evidence type="ECO:0000256" key="3">
    <source>
        <dbReference type="ARBA" id="ARBA00022630"/>
    </source>
</evidence>
<evidence type="ECO:0000256" key="5">
    <source>
        <dbReference type="ARBA" id="ARBA00023002"/>
    </source>
</evidence>
<comment type="similarity">
    <text evidence="2">Belongs to the class-I pyridine nucleotide-disulfide oxidoreductase family.</text>
</comment>
<keyword evidence="9" id="KW-1185">Reference proteome</keyword>
<comment type="cofactor">
    <cofactor evidence="1">
        <name>FAD</name>
        <dbReference type="ChEBI" id="CHEBI:57692"/>
    </cofactor>
</comment>
<accession>A0A2A5RNG2</accession>
<dbReference type="Pfam" id="PF02852">
    <property type="entry name" value="Pyr_redox_dim"/>
    <property type="match status" value="1"/>
</dbReference>
<organism evidence="8 9">
    <name type="scientific">Lactococcus fujiensis JCM 16395</name>
    <dbReference type="NCBI Taxonomy" id="1291764"/>
    <lineage>
        <taxon>Bacteria</taxon>
        <taxon>Bacillati</taxon>
        <taxon>Bacillota</taxon>
        <taxon>Bacilli</taxon>
        <taxon>Lactobacillales</taxon>
        <taxon>Streptococcaceae</taxon>
        <taxon>Lactococcus</taxon>
    </lineage>
</organism>
<dbReference type="SUPFAM" id="SSF51905">
    <property type="entry name" value="FAD/NAD(P)-binding domain"/>
    <property type="match status" value="1"/>
</dbReference>
<dbReference type="SUPFAM" id="SSF55424">
    <property type="entry name" value="FAD/NAD-linked reductases, dimerisation (C-terminal) domain"/>
    <property type="match status" value="1"/>
</dbReference>
<evidence type="ECO:0000313" key="8">
    <source>
        <dbReference type="EMBL" id="PCS00887.1"/>
    </source>
</evidence>
<dbReference type="Pfam" id="PF07992">
    <property type="entry name" value="Pyr_redox_2"/>
    <property type="match status" value="1"/>
</dbReference>